<comment type="caution">
    <text evidence="2">The sequence shown here is derived from an EMBL/GenBank/DDBJ whole genome shotgun (WGS) entry which is preliminary data.</text>
</comment>
<gene>
    <name evidence="2" type="ORF">F2Q68_00027594</name>
</gene>
<reference evidence="2" key="1">
    <citation type="submission" date="2019-12" db="EMBL/GenBank/DDBJ databases">
        <title>Genome sequencing and annotation of Brassica cretica.</title>
        <authorList>
            <person name="Studholme D.J."/>
            <person name="Sarris P.F."/>
        </authorList>
    </citation>
    <scope>NUCLEOTIDE SEQUENCE</scope>
    <source>
        <strain evidence="2">PFS-001/15</strain>
        <tissue evidence="2">Leaf</tissue>
    </source>
</reference>
<dbReference type="EMBL" id="QGKW02001911">
    <property type="protein sequence ID" value="KAF2566605.1"/>
    <property type="molecule type" value="Genomic_DNA"/>
</dbReference>
<name>A0A8S9IB12_BRACR</name>
<proteinExistence type="predicted"/>
<feature type="region of interest" description="Disordered" evidence="1">
    <location>
        <begin position="39"/>
        <end position="64"/>
    </location>
</feature>
<evidence type="ECO:0000313" key="3">
    <source>
        <dbReference type="Proteomes" id="UP000712281"/>
    </source>
</evidence>
<evidence type="ECO:0000256" key="1">
    <source>
        <dbReference type="SAM" id="MobiDB-lite"/>
    </source>
</evidence>
<dbReference type="Proteomes" id="UP000712281">
    <property type="component" value="Unassembled WGS sequence"/>
</dbReference>
<accession>A0A8S9IB12</accession>
<evidence type="ECO:0000313" key="2">
    <source>
        <dbReference type="EMBL" id="KAF2566605.1"/>
    </source>
</evidence>
<organism evidence="2 3">
    <name type="scientific">Brassica cretica</name>
    <name type="common">Mustard</name>
    <dbReference type="NCBI Taxonomy" id="69181"/>
    <lineage>
        <taxon>Eukaryota</taxon>
        <taxon>Viridiplantae</taxon>
        <taxon>Streptophyta</taxon>
        <taxon>Embryophyta</taxon>
        <taxon>Tracheophyta</taxon>
        <taxon>Spermatophyta</taxon>
        <taxon>Magnoliopsida</taxon>
        <taxon>eudicotyledons</taxon>
        <taxon>Gunneridae</taxon>
        <taxon>Pentapetalae</taxon>
        <taxon>rosids</taxon>
        <taxon>malvids</taxon>
        <taxon>Brassicales</taxon>
        <taxon>Brassicaceae</taxon>
        <taxon>Brassiceae</taxon>
        <taxon>Brassica</taxon>
    </lineage>
</organism>
<sequence length="89" mass="9838">MAGSNDLVHASVLRREFDRASPKWFLAGIDGSAWLTPRSSAGGGCRQNKAQVNTEESQNRMRRREQVTYQLRAGSFGTGIEALKENNTP</sequence>
<protein>
    <submittedName>
        <fullName evidence="2">Uncharacterized protein</fullName>
    </submittedName>
</protein>
<dbReference type="AlphaFoldDB" id="A0A8S9IB12"/>